<gene>
    <name evidence="1" type="ORF">WCU84_10105</name>
</gene>
<keyword evidence="2" id="KW-1185">Reference proteome</keyword>
<dbReference type="Proteomes" id="UP001359469">
    <property type="component" value="Unassembled WGS sequence"/>
</dbReference>
<protein>
    <recommendedName>
        <fullName evidence="3">Lipoprotein</fullName>
    </recommendedName>
</protein>
<name>A0ABU8JKN4_DICCH</name>
<accession>A0ABU8JKN4</accession>
<proteinExistence type="predicted"/>
<evidence type="ECO:0000313" key="2">
    <source>
        <dbReference type="Proteomes" id="UP001359469"/>
    </source>
</evidence>
<evidence type="ECO:0008006" key="3">
    <source>
        <dbReference type="Google" id="ProtNLM"/>
    </source>
</evidence>
<comment type="caution">
    <text evidence="1">The sequence shown here is derived from an EMBL/GenBank/DDBJ whole genome shotgun (WGS) entry which is preliminary data.</text>
</comment>
<evidence type="ECO:0000313" key="1">
    <source>
        <dbReference type="EMBL" id="MEI7064010.1"/>
    </source>
</evidence>
<dbReference type="EMBL" id="JBBBOO010000006">
    <property type="protein sequence ID" value="MEI7064010.1"/>
    <property type="molecule type" value="Genomic_DNA"/>
</dbReference>
<reference evidence="1 2" key="1">
    <citation type="submission" date="2024-03" db="EMBL/GenBank/DDBJ databases">
        <title>Analysis of soft rot Pectobacteriaceae population diversity in US potato growing regions between 2016 and 2022.</title>
        <authorList>
            <person name="Ma X."/>
            <person name="Zhang X."/>
            <person name="Stodghill P."/>
            <person name="Rioux R."/>
            <person name="Babler B."/>
            <person name="Shrestha S."/>
            <person name="Babler B."/>
            <person name="Rivedal H."/>
            <person name="Frost K."/>
            <person name="Hao J."/>
            <person name="Secor G."/>
            <person name="Swingle B."/>
        </authorList>
    </citation>
    <scope>NUCLEOTIDE SEQUENCE [LARGE SCALE GENOMIC DNA]</scope>
    <source>
        <strain evidence="1 2">SR64</strain>
    </source>
</reference>
<organism evidence="1 2">
    <name type="scientific">Dickeya chrysanthemi</name>
    <name type="common">Pectobacterium chrysanthemi</name>
    <name type="synonym">Erwinia chrysanthemi</name>
    <dbReference type="NCBI Taxonomy" id="556"/>
    <lineage>
        <taxon>Bacteria</taxon>
        <taxon>Pseudomonadati</taxon>
        <taxon>Pseudomonadota</taxon>
        <taxon>Gammaproteobacteria</taxon>
        <taxon>Enterobacterales</taxon>
        <taxon>Pectobacteriaceae</taxon>
        <taxon>Dickeya</taxon>
    </lineage>
</organism>
<sequence length="103" mass="11496">MRNKIILAIAIMGISTPIFATSLKGEYPVCVSEDAFERLIAILEHDDKEALGDILKTECFMPKAGLKVDKVESMGWTSGVSHVKVYFKGKLYDLWTNTENLSN</sequence>
<dbReference type="RefSeq" id="WP_336729534.1">
    <property type="nucleotide sequence ID" value="NZ_JBBBOO010000006.1"/>
</dbReference>